<evidence type="ECO:0000313" key="5">
    <source>
        <dbReference type="Proteomes" id="UP000282574"/>
    </source>
</evidence>
<dbReference type="EMBL" id="RSCK01000003">
    <property type="protein sequence ID" value="RUT14176.1"/>
    <property type="molecule type" value="Genomic_DNA"/>
</dbReference>
<dbReference type="InterPro" id="IPR036052">
    <property type="entry name" value="TrpB-like_PALP_sf"/>
</dbReference>
<dbReference type="PANTHER" id="PTHR10314">
    <property type="entry name" value="CYSTATHIONINE BETA-SYNTHASE"/>
    <property type="match status" value="1"/>
</dbReference>
<dbReference type="GO" id="GO:1901605">
    <property type="term" value="P:alpha-amino acid metabolic process"/>
    <property type="evidence" value="ECO:0007669"/>
    <property type="project" value="UniProtKB-ARBA"/>
</dbReference>
<evidence type="ECO:0000313" key="4">
    <source>
        <dbReference type="EMBL" id="RUT14176.1"/>
    </source>
</evidence>
<keyword evidence="2" id="KW-0663">Pyridoxal phosphate</keyword>
<evidence type="ECO:0000259" key="3">
    <source>
        <dbReference type="Pfam" id="PF00291"/>
    </source>
</evidence>
<dbReference type="InterPro" id="IPR050214">
    <property type="entry name" value="Cys_Synth/Cystath_Beta-Synth"/>
</dbReference>
<name>A0AB37URX3_9CYAN</name>
<dbReference type="AlphaFoldDB" id="A0AB37URX3"/>
<organism evidence="4 5">
    <name type="scientific">Chroococcidiopsis cubana SAG 39.79</name>
    <dbReference type="NCBI Taxonomy" id="388085"/>
    <lineage>
        <taxon>Bacteria</taxon>
        <taxon>Bacillati</taxon>
        <taxon>Cyanobacteriota</taxon>
        <taxon>Cyanophyceae</taxon>
        <taxon>Chroococcidiopsidales</taxon>
        <taxon>Chroococcidiopsidaceae</taxon>
        <taxon>Chroococcidiopsis</taxon>
    </lineage>
</organism>
<dbReference type="Proteomes" id="UP000282574">
    <property type="component" value="Unassembled WGS sequence"/>
</dbReference>
<accession>A0AB37URX3</accession>
<proteinExistence type="predicted"/>
<evidence type="ECO:0000256" key="1">
    <source>
        <dbReference type="ARBA" id="ARBA00001933"/>
    </source>
</evidence>
<dbReference type="InterPro" id="IPR001926">
    <property type="entry name" value="TrpB-like_PALP"/>
</dbReference>
<dbReference type="Pfam" id="PF00291">
    <property type="entry name" value="PALP"/>
    <property type="match status" value="1"/>
</dbReference>
<protein>
    <recommendedName>
        <fullName evidence="3">Tryptophan synthase beta chain-like PALP domain-containing protein</fullName>
    </recommendedName>
</protein>
<feature type="domain" description="Tryptophan synthase beta chain-like PALP" evidence="3">
    <location>
        <begin position="21"/>
        <end position="88"/>
    </location>
</feature>
<comment type="caution">
    <text evidence="4">The sequence shown here is derived from an EMBL/GenBank/DDBJ whole genome shotgun (WGS) entry which is preliminary data.</text>
</comment>
<reference evidence="4 5" key="1">
    <citation type="journal article" date="2019" name="Genome Biol. Evol.">
        <title>Day and night: Metabolic profiles and evolutionary relationships of six axenic non-marine cyanobacteria.</title>
        <authorList>
            <person name="Will S.E."/>
            <person name="Henke P."/>
            <person name="Boedeker C."/>
            <person name="Huang S."/>
            <person name="Brinkmann H."/>
            <person name="Rohde M."/>
            <person name="Jarek M."/>
            <person name="Friedl T."/>
            <person name="Seufert S."/>
            <person name="Schumacher M."/>
            <person name="Overmann J."/>
            <person name="Neumann-Schaal M."/>
            <person name="Petersen J."/>
        </authorList>
    </citation>
    <scope>NUCLEOTIDE SEQUENCE [LARGE SCALE GENOMIC DNA]</scope>
    <source>
        <strain evidence="4 5">SAG 39.79</strain>
    </source>
</reference>
<dbReference type="Gene3D" id="3.40.50.1100">
    <property type="match status" value="1"/>
</dbReference>
<keyword evidence="5" id="KW-1185">Reference proteome</keyword>
<comment type="cofactor">
    <cofactor evidence="1">
        <name>pyridoxal 5'-phosphate</name>
        <dbReference type="ChEBI" id="CHEBI:597326"/>
    </cofactor>
</comment>
<sequence length="90" mass="9476">MLCPLDSLREHKHDLTIKSSRGHTPANVQIHRETTAEEIWSDTDGQVDMVVAGIGTGGTITGVAEVIKARKPSFQAIAVEPASSPVLSGG</sequence>
<gene>
    <name evidence="4" type="ORF">DSM107010_06590</name>
</gene>
<evidence type="ECO:0000256" key="2">
    <source>
        <dbReference type="ARBA" id="ARBA00022898"/>
    </source>
</evidence>
<dbReference type="SUPFAM" id="SSF53686">
    <property type="entry name" value="Tryptophan synthase beta subunit-like PLP-dependent enzymes"/>
    <property type="match status" value="1"/>
</dbReference>